<organism evidence="5 6">
    <name type="scientific">Eragrostis curvula</name>
    <name type="common">weeping love grass</name>
    <dbReference type="NCBI Taxonomy" id="38414"/>
    <lineage>
        <taxon>Eukaryota</taxon>
        <taxon>Viridiplantae</taxon>
        <taxon>Streptophyta</taxon>
        <taxon>Embryophyta</taxon>
        <taxon>Tracheophyta</taxon>
        <taxon>Spermatophyta</taxon>
        <taxon>Magnoliopsida</taxon>
        <taxon>Liliopsida</taxon>
        <taxon>Poales</taxon>
        <taxon>Poaceae</taxon>
        <taxon>PACMAD clade</taxon>
        <taxon>Chloridoideae</taxon>
        <taxon>Eragrostideae</taxon>
        <taxon>Eragrostidinae</taxon>
        <taxon>Eragrostis</taxon>
    </lineage>
</organism>
<feature type="compositionally biased region" description="Low complexity" evidence="1">
    <location>
        <begin position="212"/>
        <end position="235"/>
    </location>
</feature>
<dbReference type="Gramene" id="TVU40889">
    <property type="protein sequence ID" value="TVU40889"/>
    <property type="gene ID" value="EJB05_14372"/>
</dbReference>
<keyword evidence="6" id="KW-1185">Reference proteome</keyword>
<comment type="caution">
    <text evidence="5">The sequence shown here is derived from an EMBL/GenBank/DDBJ whole genome shotgun (WGS) entry which is preliminary data.</text>
</comment>
<reference evidence="5 6" key="1">
    <citation type="journal article" date="2019" name="Sci. Rep.">
        <title>A high-quality genome of Eragrostis curvula grass provides insights into Poaceae evolution and supports new strategies to enhance forage quality.</title>
        <authorList>
            <person name="Carballo J."/>
            <person name="Santos B.A.C.M."/>
            <person name="Zappacosta D."/>
            <person name="Garbus I."/>
            <person name="Selva J.P."/>
            <person name="Gallo C.A."/>
            <person name="Diaz A."/>
            <person name="Albertini E."/>
            <person name="Caccamo M."/>
            <person name="Echenique V."/>
        </authorList>
    </citation>
    <scope>NUCLEOTIDE SEQUENCE [LARGE SCALE GENOMIC DNA]</scope>
    <source>
        <strain evidence="6">cv. Victoria</strain>
        <tissue evidence="5">Leaf</tissue>
    </source>
</reference>
<dbReference type="InterPro" id="IPR009027">
    <property type="entry name" value="Ribosomal_bL9/RNase_H1_N"/>
</dbReference>
<keyword evidence="2" id="KW-0472">Membrane</keyword>
<sequence length="495" mass="54125">MGGQGLDDSQASQVGNSSQATSFAAQGGSAGANSKSAMRWTPVMSGFVLRRFVELVGQGVKTDKGFKEVHVNSVARNLSEFTGQEVTGTQVYNHLRKWRQRWVKVVRLKDLSGALWDENTYTILLDDEHLMGHTKDHPKDAEFLNTPIENYSQMQIIFGAGQATGRYAMGSNEPLGNASDFTDTDIGGSGPAATQTQGTSAFEGTQATPGTATASASVNGNGAGAAQPTAATQGTSEEPVNLGKRRRALTEEEIGLMTGLTGAVHRVAEVFREPVQVVNNEVHPDLYSACMGTAGFSEDNLMTALTYLLDNKRQGEGFVQMSEAHRVLWLRQFLAKLLVRDQVDASDSEDADSSWHHDPIAVAHHIFFTELVPTVSDVVLIFPQASCPNSQCWYVVFRGRRPGVYHSWAVCLQQVDAFKHACYSSDDTRQEAEAAYLEFNPPDPSDMNQKLERCDSACSSLVKPKALPVITYWRELVILVQFVFILYLLANANYA</sequence>
<dbReference type="PANTHER" id="PTHR47127">
    <property type="entry name" value="10A19I.15"/>
    <property type="match status" value="1"/>
</dbReference>
<dbReference type="AlphaFoldDB" id="A0A5J9VXC5"/>
<feature type="compositionally biased region" description="Polar residues" evidence="1">
    <location>
        <begin position="192"/>
        <end position="211"/>
    </location>
</feature>
<feature type="transmembrane region" description="Helical" evidence="2">
    <location>
        <begin position="472"/>
        <end position="490"/>
    </location>
</feature>
<dbReference type="Gene3D" id="3.40.970.10">
    <property type="entry name" value="Ribonuclease H1, N-terminal domain"/>
    <property type="match status" value="1"/>
</dbReference>
<dbReference type="EMBL" id="RWGY01000007">
    <property type="protein sequence ID" value="TVU40889.1"/>
    <property type="molecule type" value="Genomic_DNA"/>
</dbReference>
<gene>
    <name evidence="5" type="ORF">EJB05_14372</name>
</gene>
<proteinExistence type="predicted"/>
<name>A0A5J9VXC5_9POAL</name>
<evidence type="ECO:0000313" key="6">
    <source>
        <dbReference type="Proteomes" id="UP000324897"/>
    </source>
</evidence>
<dbReference type="InterPro" id="IPR024752">
    <property type="entry name" value="Myb/SANT-like_dom"/>
</dbReference>
<evidence type="ECO:0000313" key="5">
    <source>
        <dbReference type="EMBL" id="TVU40889.1"/>
    </source>
</evidence>
<dbReference type="InterPro" id="IPR037056">
    <property type="entry name" value="RNase_H1_N_sf"/>
</dbReference>
<dbReference type="SUPFAM" id="SSF55658">
    <property type="entry name" value="L9 N-domain-like"/>
    <property type="match status" value="1"/>
</dbReference>
<dbReference type="Proteomes" id="UP000324897">
    <property type="component" value="Chromosome 4"/>
</dbReference>
<evidence type="ECO:0008006" key="7">
    <source>
        <dbReference type="Google" id="ProtNLM"/>
    </source>
</evidence>
<feature type="domain" description="Ribonuclease H1 N-terminal" evidence="3">
    <location>
        <begin position="393"/>
        <end position="434"/>
    </location>
</feature>
<evidence type="ECO:0000259" key="3">
    <source>
        <dbReference type="Pfam" id="PF01693"/>
    </source>
</evidence>
<keyword evidence="2" id="KW-0812">Transmembrane</keyword>
<feature type="non-terminal residue" evidence="5">
    <location>
        <position position="1"/>
    </location>
</feature>
<accession>A0A5J9VXC5</accession>
<dbReference type="OrthoDB" id="686209at2759"/>
<evidence type="ECO:0000259" key="4">
    <source>
        <dbReference type="Pfam" id="PF12776"/>
    </source>
</evidence>
<dbReference type="InterPro" id="IPR011320">
    <property type="entry name" value="RNase_H1_N"/>
</dbReference>
<feature type="region of interest" description="Disordered" evidence="1">
    <location>
        <begin position="1"/>
        <end position="35"/>
    </location>
</feature>
<evidence type="ECO:0000256" key="1">
    <source>
        <dbReference type="SAM" id="MobiDB-lite"/>
    </source>
</evidence>
<feature type="compositionally biased region" description="Polar residues" evidence="1">
    <location>
        <begin position="7"/>
        <end position="24"/>
    </location>
</feature>
<dbReference type="Pfam" id="PF12776">
    <property type="entry name" value="Myb_DNA-bind_3"/>
    <property type="match status" value="1"/>
</dbReference>
<feature type="region of interest" description="Disordered" evidence="1">
    <location>
        <begin position="174"/>
        <end position="243"/>
    </location>
</feature>
<keyword evidence="2" id="KW-1133">Transmembrane helix</keyword>
<evidence type="ECO:0000256" key="2">
    <source>
        <dbReference type="SAM" id="Phobius"/>
    </source>
</evidence>
<dbReference type="Pfam" id="PF01693">
    <property type="entry name" value="Cauli_VI"/>
    <property type="match status" value="1"/>
</dbReference>
<feature type="domain" description="Myb/SANT-like" evidence="4">
    <location>
        <begin position="39"/>
        <end position="128"/>
    </location>
</feature>
<protein>
    <recommendedName>
        <fullName evidence="7">Myb/SANT-like domain-containing protein</fullName>
    </recommendedName>
</protein>